<evidence type="ECO:0000256" key="6">
    <source>
        <dbReference type="ARBA" id="ARBA00036541"/>
    </source>
</evidence>
<reference evidence="14 15" key="1">
    <citation type="submission" date="2020-07" db="EMBL/GenBank/DDBJ databases">
        <authorList>
            <person name="Feng H."/>
        </authorList>
    </citation>
    <scope>NUCLEOTIDE SEQUENCE [LARGE SCALE GENOMIC DNA]</scope>
    <source>
        <strain evidence="15">s-11</strain>
    </source>
</reference>
<evidence type="ECO:0000256" key="8">
    <source>
        <dbReference type="ARBA" id="ARBA00039903"/>
    </source>
</evidence>
<dbReference type="InterPro" id="IPR029045">
    <property type="entry name" value="ClpP/crotonase-like_dom_sf"/>
</dbReference>
<dbReference type="Proteomes" id="UP000530514">
    <property type="component" value="Unassembled WGS sequence"/>
</dbReference>
<evidence type="ECO:0000256" key="4">
    <source>
        <dbReference type="ARBA" id="ARBA00023239"/>
    </source>
</evidence>
<dbReference type="GO" id="GO:0006635">
    <property type="term" value="P:fatty acid beta-oxidation"/>
    <property type="evidence" value="ECO:0007669"/>
    <property type="project" value="TreeGrafter"/>
</dbReference>
<comment type="catalytic activity">
    <reaction evidence="5">
        <text>(2S)-ethylmalonyl-CoA + H(+) = butanoyl-CoA + CO2</text>
        <dbReference type="Rhea" id="RHEA:32131"/>
        <dbReference type="ChEBI" id="CHEBI:15378"/>
        <dbReference type="ChEBI" id="CHEBI:16526"/>
        <dbReference type="ChEBI" id="CHEBI:57371"/>
        <dbReference type="ChEBI" id="CHEBI:60909"/>
        <dbReference type="EC" id="4.1.1.94"/>
    </reaction>
    <physiologicalReaction direction="left-to-right" evidence="5">
        <dbReference type="Rhea" id="RHEA:32132"/>
    </physiologicalReaction>
</comment>
<dbReference type="AlphaFoldDB" id="A0A7W1X9K9"/>
<dbReference type="EC" id="4.1.1.94" evidence="7"/>
<dbReference type="GO" id="GO:0004492">
    <property type="term" value="F:methyl/ethyl malonyl-CoA decarboxylase activity"/>
    <property type="evidence" value="ECO:0007669"/>
    <property type="project" value="UniProtKB-EC"/>
</dbReference>
<evidence type="ECO:0000256" key="11">
    <source>
        <dbReference type="ARBA" id="ARBA00047446"/>
    </source>
</evidence>
<dbReference type="EMBL" id="JACEIP010000007">
    <property type="protein sequence ID" value="MBA4542561.1"/>
    <property type="molecule type" value="Genomic_DNA"/>
</dbReference>
<evidence type="ECO:0000256" key="9">
    <source>
        <dbReference type="ARBA" id="ARBA00042052"/>
    </source>
</evidence>
<dbReference type="RefSeq" id="WP_052154057.1">
    <property type="nucleotide sequence ID" value="NZ_JACEIP010000007.1"/>
</dbReference>
<dbReference type="GO" id="GO:0016853">
    <property type="term" value="F:isomerase activity"/>
    <property type="evidence" value="ECO:0007669"/>
    <property type="project" value="UniProtKB-KW"/>
</dbReference>
<evidence type="ECO:0000256" key="7">
    <source>
        <dbReference type="ARBA" id="ARBA00038883"/>
    </source>
</evidence>
<keyword evidence="4" id="KW-0456">Lyase</keyword>
<evidence type="ECO:0000256" key="3">
    <source>
        <dbReference type="ARBA" id="ARBA00022490"/>
    </source>
</evidence>
<dbReference type="InterPro" id="IPR001753">
    <property type="entry name" value="Enoyl-CoA_hydra/iso"/>
</dbReference>
<evidence type="ECO:0000256" key="5">
    <source>
        <dbReference type="ARBA" id="ARBA00036343"/>
    </source>
</evidence>
<dbReference type="InterPro" id="IPR018376">
    <property type="entry name" value="Enoyl-CoA_hyd/isom_CS"/>
</dbReference>
<organism evidence="14 15">
    <name type="scientific">Thermoactinomyces daqus</name>
    <dbReference type="NCBI Taxonomy" id="1329516"/>
    <lineage>
        <taxon>Bacteria</taxon>
        <taxon>Bacillati</taxon>
        <taxon>Bacillota</taxon>
        <taxon>Bacilli</taxon>
        <taxon>Bacillales</taxon>
        <taxon>Thermoactinomycetaceae</taxon>
        <taxon>Thermoactinomyces</taxon>
    </lineage>
</organism>
<comment type="function">
    <text evidence="12">Decarboxylates ethylmalonyl-CoA, a potentially toxic metabolite, to form butyryl-CoA, suggesting it might be involved in metabolite proofreading. Acts preferentially on (S)-ethylmalonyl-CoA but also has some activity on the (R)-isomer. Also has methylmalonyl-CoA decarboxylase activity at lower level.</text>
</comment>
<dbReference type="SUPFAM" id="SSF52096">
    <property type="entry name" value="ClpP/crotonase"/>
    <property type="match status" value="1"/>
</dbReference>
<evidence type="ECO:0000256" key="2">
    <source>
        <dbReference type="ARBA" id="ARBA00005254"/>
    </source>
</evidence>
<dbReference type="CDD" id="cd06558">
    <property type="entry name" value="crotonase-like"/>
    <property type="match status" value="1"/>
</dbReference>
<keyword evidence="15" id="KW-1185">Reference proteome</keyword>
<evidence type="ECO:0000313" key="15">
    <source>
        <dbReference type="Proteomes" id="UP000530514"/>
    </source>
</evidence>
<dbReference type="PROSITE" id="PS00166">
    <property type="entry name" value="ENOYL_COA_HYDRATASE"/>
    <property type="match status" value="1"/>
</dbReference>
<name>A0A7W1X9K9_9BACL</name>
<evidence type="ECO:0000256" key="13">
    <source>
        <dbReference type="RuleBase" id="RU003707"/>
    </source>
</evidence>
<protein>
    <recommendedName>
        <fullName evidence="8">Ethylmalonyl-CoA decarboxylase</fullName>
        <ecNumber evidence="7">4.1.1.94</ecNumber>
    </recommendedName>
    <alternativeName>
        <fullName evidence="10">Enoyl-CoA hydratase domain-containing protein 1</fullName>
    </alternativeName>
    <alternativeName>
        <fullName evidence="9">Methylmalonyl-CoA decarboxylase</fullName>
    </alternativeName>
</protein>
<proteinExistence type="inferred from homology"/>
<sequence>MQTLVVHKQKQTGWIRFHRPDVRNAVNLAMIGELESVIREWKNDRNLKAIVFLGDERAFVSGGDVSEFHQWTKKEEIFPVMRRMGALLEEIARLELVTVAAVEGFAVGGGCEIVVSCDFCLASPKAKFGMIQVNLGITTGWGGAGRLMRKIGRTRALDCLLTGRILSGEEAKEWGIVDALLPEDGFRSHVESYVEKLTKAPVSVIRAYKQVADKIEREREQGTYELEAEHCAVCWESDEHRLAVESFLNRTRAKKE</sequence>
<evidence type="ECO:0000256" key="1">
    <source>
        <dbReference type="ARBA" id="ARBA00004514"/>
    </source>
</evidence>
<accession>A0A7W1X9K9</accession>
<comment type="caution">
    <text evidence="14">The sequence shown here is derived from an EMBL/GenBank/DDBJ whole genome shotgun (WGS) entry which is preliminary data.</text>
</comment>
<evidence type="ECO:0000256" key="10">
    <source>
        <dbReference type="ARBA" id="ARBA00042182"/>
    </source>
</evidence>
<keyword evidence="14" id="KW-0413">Isomerase</keyword>
<dbReference type="PANTHER" id="PTHR11941:SF27">
    <property type="entry name" value="ETHYLMALONYL-COA DECARBOXYLASE"/>
    <property type="match status" value="1"/>
</dbReference>
<comment type="catalytic activity">
    <reaction evidence="11">
        <text>(S)-methylmalonyl-CoA + H(+) = propanoyl-CoA + CO2</text>
        <dbReference type="Rhea" id="RHEA:61340"/>
        <dbReference type="ChEBI" id="CHEBI:15378"/>
        <dbReference type="ChEBI" id="CHEBI:16526"/>
        <dbReference type="ChEBI" id="CHEBI:57327"/>
        <dbReference type="ChEBI" id="CHEBI:57392"/>
        <dbReference type="EC" id="4.1.1.94"/>
    </reaction>
    <physiologicalReaction direction="left-to-right" evidence="11">
        <dbReference type="Rhea" id="RHEA:61341"/>
    </physiologicalReaction>
</comment>
<dbReference type="GO" id="GO:0005829">
    <property type="term" value="C:cytosol"/>
    <property type="evidence" value="ECO:0007669"/>
    <property type="project" value="UniProtKB-SubCell"/>
</dbReference>
<gene>
    <name evidence="14" type="ORF">H1164_06535</name>
</gene>
<dbReference type="Gene3D" id="3.90.226.10">
    <property type="entry name" value="2-enoyl-CoA Hydratase, Chain A, domain 1"/>
    <property type="match status" value="1"/>
</dbReference>
<dbReference type="OrthoDB" id="9775794at2"/>
<comment type="subcellular location">
    <subcellularLocation>
        <location evidence="1">Cytoplasm</location>
        <location evidence="1">Cytosol</location>
    </subcellularLocation>
</comment>
<dbReference type="PANTHER" id="PTHR11941">
    <property type="entry name" value="ENOYL-COA HYDRATASE-RELATED"/>
    <property type="match status" value="1"/>
</dbReference>
<comment type="catalytic activity">
    <reaction evidence="6">
        <text>(2R)-ethylmalonyl-CoA + H(+) = butanoyl-CoA + CO2</text>
        <dbReference type="Rhea" id="RHEA:59540"/>
        <dbReference type="ChEBI" id="CHEBI:15378"/>
        <dbReference type="ChEBI" id="CHEBI:16526"/>
        <dbReference type="ChEBI" id="CHEBI:57371"/>
        <dbReference type="ChEBI" id="CHEBI:85316"/>
        <dbReference type="EC" id="4.1.1.94"/>
    </reaction>
    <physiologicalReaction direction="left-to-right" evidence="6">
        <dbReference type="Rhea" id="RHEA:59541"/>
    </physiologicalReaction>
</comment>
<evidence type="ECO:0000256" key="12">
    <source>
        <dbReference type="ARBA" id="ARBA00056546"/>
    </source>
</evidence>
<evidence type="ECO:0000313" key="14">
    <source>
        <dbReference type="EMBL" id="MBA4542561.1"/>
    </source>
</evidence>
<keyword evidence="3" id="KW-0963">Cytoplasm</keyword>
<comment type="similarity">
    <text evidence="2 13">Belongs to the enoyl-CoA hydratase/isomerase family.</text>
</comment>
<dbReference type="Pfam" id="PF00378">
    <property type="entry name" value="ECH_1"/>
    <property type="match status" value="1"/>
</dbReference>